<protein>
    <submittedName>
        <fullName evidence="1">Uncharacterized protein</fullName>
    </submittedName>
</protein>
<proteinExistence type="predicted"/>
<accession>A0ACC2SV13</accession>
<dbReference type="EMBL" id="QTSX02004300">
    <property type="protein sequence ID" value="KAJ9066229.1"/>
    <property type="molecule type" value="Genomic_DNA"/>
</dbReference>
<keyword evidence="2" id="KW-1185">Reference proteome</keyword>
<evidence type="ECO:0000313" key="2">
    <source>
        <dbReference type="Proteomes" id="UP001165960"/>
    </source>
</evidence>
<comment type="caution">
    <text evidence="1">The sequence shown here is derived from an EMBL/GenBank/DDBJ whole genome shotgun (WGS) entry which is preliminary data.</text>
</comment>
<gene>
    <name evidence="1" type="ORF">DSO57_1011558</name>
</gene>
<sequence length="93" mass="10090">MSDPKRVYTKLEQSSLRLALGDSSLCSVIHCPQSAIAWTHSTSTNSRTITLVIVVSPALRSMVPSVPLGAERLLPLATYTKPSSAHWCGYPHL</sequence>
<evidence type="ECO:0000313" key="1">
    <source>
        <dbReference type="EMBL" id="KAJ9066229.1"/>
    </source>
</evidence>
<name>A0ACC2SV13_9FUNG</name>
<dbReference type="Proteomes" id="UP001165960">
    <property type="component" value="Unassembled WGS sequence"/>
</dbReference>
<organism evidence="1 2">
    <name type="scientific">Entomophthora muscae</name>
    <dbReference type="NCBI Taxonomy" id="34485"/>
    <lineage>
        <taxon>Eukaryota</taxon>
        <taxon>Fungi</taxon>
        <taxon>Fungi incertae sedis</taxon>
        <taxon>Zoopagomycota</taxon>
        <taxon>Entomophthoromycotina</taxon>
        <taxon>Entomophthoromycetes</taxon>
        <taxon>Entomophthorales</taxon>
        <taxon>Entomophthoraceae</taxon>
        <taxon>Entomophthora</taxon>
    </lineage>
</organism>
<reference evidence="1" key="1">
    <citation type="submission" date="2022-04" db="EMBL/GenBank/DDBJ databases">
        <title>Genome of the entomopathogenic fungus Entomophthora muscae.</title>
        <authorList>
            <person name="Elya C."/>
            <person name="Lovett B.R."/>
            <person name="Lee E."/>
            <person name="Macias A.M."/>
            <person name="Hajek A.E."/>
            <person name="De Bivort B.L."/>
            <person name="Kasson M.T."/>
            <person name="De Fine Licht H.H."/>
            <person name="Stajich J.E."/>
        </authorList>
    </citation>
    <scope>NUCLEOTIDE SEQUENCE</scope>
    <source>
        <strain evidence="1">Berkeley</strain>
    </source>
</reference>